<dbReference type="AlphaFoldDB" id="A0A3N4IK67"/>
<evidence type="ECO:0000313" key="3">
    <source>
        <dbReference type="Proteomes" id="UP000275078"/>
    </source>
</evidence>
<keyword evidence="3" id="KW-1185">Reference proteome</keyword>
<organism evidence="2 3">
    <name type="scientific">Ascobolus immersus RN42</name>
    <dbReference type="NCBI Taxonomy" id="1160509"/>
    <lineage>
        <taxon>Eukaryota</taxon>
        <taxon>Fungi</taxon>
        <taxon>Dikarya</taxon>
        <taxon>Ascomycota</taxon>
        <taxon>Pezizomycotina</taxon>
        <taxon>Pezizomycetes</taxon>
        <taxon>Pezizales</taxon>
        <taxon>Ascobolaceae</taxon>
        <taxon>Ascobolus</taxon>
    </lineage>
</organism>
<proteinExistence type="predicted"/>
<dbReference type="Proteomes" id="UP000275078">
    <property type="component" value="Unassembled WGS sequence"/>
</dbReference>
<feature type="region of interest" description="Disordered" evidence="1">
    <location>
        <begin position="1"/>
        <end position="20"/>
    </location>
</feature>
<evidence type="ECO:0000256" key="1">
    <source>
        <dbReference type="SAM" id="MobiDB-lite"/>
    </source>
</evidence>
<sequence length="317" mass="37200">MTENTLDNEQMDLDAGQHSDDSYEYYEEGYNEENDEEFETDEEKRAKAIAISRYLHSLKSDIISPDIHKLVIDHHASHPYEYFRQLNYDDDKPVFSADSIFSEFYSGLCISPAPNATSDSLQYPPPFVPIIEDMLQFYVKTFHVYFYGKLHSPTIRPAEGDPREALIWMVSQLGRREMAFHKTQYMASEPLQSVVRRRWETGLLREAQVKLVGHLFDKLWIELKALVEIETANERLRLVELNRRIIRAGRAMRCFFDNGRFRSERLEGLLLKYLSEDEEVDTQLLHGLEEVQREFESDDGLLDQSNDAYSMILEYEL</sequence>
<protein>
    <submittedName>
        <fullName evidence="2">Uncharacterized protein</fullName>
    </submittedName>
</protein>
<accession>A0A3N4IK67</accession>
<name>A0A3N4IK67_ASCIM</name>
<reference evidence="2 3" key="1">
    <citation type="journal article" date="2018" name="Nat. Ecol. Evol.">
        <title>Pezizomycetes genomes reveal the molecular basis of ectomycorrhizal truffle lifestyle.</title>
        <authorList>
            <person name="Murat C."/>
            <person name="Payen T."/>
            <person name="Noel B."/>
            <person name="Kuo A."/>
            <person name="Morin E."/>
            <person name="Chen J."/>
            <person name="Kohler A."/>
            <person name="Krizsan K."/>
            <person name="Balestrini R."/>
            <person name="Da Silva C."/>
            <person name="Montanini B."/>
            <person name="Hainaut M."/>
            <person name="Levati E."/>
            <person name="Barry K.W."/>
            <person name="Belfiori B."/>
            <person name="Cichocki N."/>
            <person name="Clum A."/>
            <person name="Dockter R.B."/>
            <person name="Fauchery L."/>
            <person name="Guy J."/>
            <person name="Iotti M."/>
            <person name="Le Tacon F."/>
            <person name="Lindquist E.A."/>
            <person name="Lipzen A."/>
            <person name="Malagnac F."/>
            <person name="Mello A."/>
            <person name="Molinier V."/>
            <person name="Miyauchi S."/>
            <person name="Poulain J."/>
            <person name="Riccioni C."/>
            <person name="Rubini A."/>
            <person name="Sitrit Y."/>
            <person name="Splivallo R."/>
            <person name="Traeger S."/>
            <person name="Wang M."/>
            <person name="Zifcakova L."/>
            <person name="Wipf D."/>
            <person name="Zambonelli A."/>
            <person name="Paolocci F."/>
            <person name="Nowrousian M."/>
            <person name="Ottonello S."/>
            <person name="Baldrian P."/>
            <person name="Spatafora J.W."/>
            <person name="Henrissat B."/>
            <person name="Nagy L.G."/>
            <person name="Aury J.M."/>
            <person name="Wincker P."/>
            <person name="Grigoriev I.V."/>
            <person name="Bonfante P."/>
            <person name="Martin F.M."/>
        </authorList>
    </citation>
    <scope>NUCLEOTIDE SEQUENCE [LARGE SCALE GENOMIC DNA]</scope>
    <source>
        <strain evidence="2 3">RN42</strain>
    </source>
</reference>
<evidence type="ECO:0000313" key="2">
    <source>
        <dbReference type="EMBL" id="RPA86535.1"/>
    </source>
</evidence>
<gene>
    <name evidence="2" type="ORF">BJ508DRAFT_411219</name>
</gene>
<dbReference type="EMBL" id="ML119649">
    <property type="protein sequence ID" value="RPA86535.1"/>
    <property type="molecule type" value="Genomic_DNA"/>
</dbReference>